<evidence type="ECO:0000256" key="1">
    <source>
        <dbReference type="ARBA" id="ARBA00010932"/>
    </source>
</evidence>
<feature type="region of interest" description="Disordered" evidence="2">
    <location>
        <begin position="326"/>
        <end position="363"/>
    </location>
</feature>
<feature type="compositionally biased region" description="Polar residues" evidence="2">
    <location>
        <begin position="1"/>
        <end position="21"/>
    </location>
</feature>
<name>A0A7F8KGI1_DELLE</name>
<accession>A0A7F8KGI1</accession>
<dbReference type="Pfam" id="PF11357">
    <property type="entry name" value="Spy1"/>
    <property type="match status" value="1"/>
</dbReference>
<dbReference type="PANTHER" id="PTHR31156">
    <property type="entry name" value="WBSCR19-LIKE PROTEIN"/>
    <property type="match status" value="1"/>
</dbReference>
<comment type="similarity">
    <text evidence="1">Belongs to the Speedy/Ringo family.</text>
</comment>
<dbReference type="InterPro" id="IPR020984">
    <property type="entry name" value="Speedy"/>
</dbReference>
<dbReference type="KEGG" id="dle:111171229"/>
<dbReference type="GeneID" id="111171229"/>
<sequence>MDNRPPSSQAEDETCQPSSSGYPLEVTVYEEIPGPSGEGAGTRRNFRGLTGKEEWVHKSGKSPRKRRSAVCETGKHGGASGGRQSRGGVGWSPVAEFPRRERHTVVSSPSSAPWAGCTSPPQRPGGKRKRSVAFRAEVEGDPAAEAQDTWVVEWLIGLKMKLKRQRVSSVLPEHHEVFNRMLEDPVVKKFLAWDKRLEVSDKYLLSMVIAYFSRAGLFSWQFQRIHFFIALYVASDMEEDNQAPKQAIFSFLYGKNRSQRPLFHKLRSQFIRSMGWKTRVTREECEQIQAFDPELWVWGRDRTLLPQGPQEHSGLLSTVCAKITEPRRDEDVQHEGTPDSDDSCEEGREKASCADNREEPSIF</sequence>
<feature type="region of interest" description="Disordered" evidence="2">
    <location>
        <begin position="1"/>
        <end position="130"/>
    </location>
</feature>
<evidence type="ECO:0000313" key="3">
    <source>
        <dbReference type="Proteomes" id="UP000248483"/>
    </source>
</evidence>
<gene>
    <name evidence="4" type="primary">LOC111171229</name>
</gene>
<feature type="compositionally biased region" description="Basic and acidic residues" evidence="2">
    <location>
        <begin position="345"/>
        <end position="363"/>
    </location>
</feature>
<dbReference type="Proteomes" id="UP000248483">
    <property type="component" value="Unplaced"/>
</dbReference>
<dbReference type="InParanoid" id="A0A7F8KGI1"/>
<dbReference type="FunCoup" id="A0A7F8KGI1">
    <property type="interactions" value="1"/>
</dbReference>
<evidence type="ECO:0000256" key="2">
    <source>
        <dbReference type="SAM" id="MobiDB-lite"/>
    </source>
</evidence>
<keyword evidence="3" id="KW-1185">Reference proteome</keyword>
<evidence type="ECO:0000313" key="4">
    <source>
        <dbReference type="RefSeq" id="XP_030619433.1"/>
    </source>
</evidence>
<feature type="compositionally biased region" description="Basic and acidic residues" evidence="2">
    <location>
        <begin position="326"/>
        <end position="337"/>
    </location>
</feature>
<feature type="compositionally biased region" description="Basic residues" evidence="2">
    <location>
        <begin position="58"/>
        <end position="68"/>
    </location>
</feature>
<reference evidence="4" key="1">
    <citation type="submission" date="2025-08" db="UniProtKB">
        <authorList>
            <consortium name="RefSeq"/>
        </authorList>
    </citation>
    <scope>IDENTIFICATION</scope>
    <source>
        <tissue evidence="4">Blood</tissue>
    </source>
</reference>
<feature type="compositionally biased region" description="Gly residues" evidence="2">
    <location>
        <begin position="76"/>
        <end position="90"/>
    </location>
</feature>
<proteinExistence type="inferred from homology"/>
<dbReference type="AlphaFoldDB" id="A0A7F8KGI1"/>
<dbReference type="InterPro" id="IPR057742">
    <property type="entry name" value="Speedy_E"/>
</dbReference>
<dbReference type="GO" id="GO:0019901">
    <property type="term" value="F:protein kinase binding"/>
    <property type="evidence" value="ECO:0007669"/>
    <property type="project" value="InterPro"/>
</dbReference>
<organism evidence="3 4">
    <name type="scientific">Delphinapterus leucas</name>
    <name type="common">Beluga whale</name>
    <dbReference type="NCBI Taxonomy" id="9749"/>
    <lineage>
        <taxon>Eukaryota</taxon>
        <taxon>Metazoa</taxon>
        <taxon>Chordata</taxon>
        <taxon>Craniata</taxon>
        <taxon>Vertebrata</taxon>
        <taxon>Euteleostomi</taxon>
        <taxon>Mammalia</taxon>
        <taxon>Eutheria</taxon>
        <taxon>Laurasiatheria</taxon>
        <taxon>Artiodactyla</taxon>
        <taxon>Whippomorpha</taxon>
        <taxon>Cetacea</taxon>
        <taxon>Odontoceti</taxon>
        <taxon>Monodontidae</taxon>
        <taxon>Delphinapterus</taxon>
    </lineage>
</organism>
<dbReference type="RefSeq" id="XP_030619433.1">
    <property type="nucleotide sequence ID" value="XM_030763573.1"/>
</dbReference>
<protein>
    <submittedName>
        <fullName evidence="4">Speedy protein E4-like</fullName>
    </submittedName>
</protein>